<evidence type="ECO:0000256" key="1">
    <source>
        <dbReference type="SAM" id="Phobius"/>
    </source>
</evidence>
<keyword evidence="1" id="KW-0472">Membrane</keyword>
<feature type="transmembrane region" description="Helical" evidence="1">
    <location>
        <begin position="70"/>
        <end position="89"/>
    </location>
</feature>
<accession>A0A2S6I2N6</accession>
<proteinExistence type="predicted"/>
<sequence length="141" mass="16113">MLFEKLTDSKSDRVYEGEMLRFRMEGDNFWQEGYIREMRPDIQALVINDRFIMLDDIEAVHRGSTIATRLGYGLITFGAGWSLFAALGYATDKIDSTNYSADDALVTLASAGTGFLLVKLLGRRKFRTGKYKRLRIVDLHF</sequence>
<keyword evidence="1" id="KW-0812">Transmembrane</keyword>
<evidence type="ECO:0000313" key="3">
    <source>
        <dbReference type="Proteomes" id="UP000237662"/>
    </source>
</evidence>
<protein>
    <submittedName>
        <fullName evidence="2">Uncharacterized protein</fullName>
    </submittedName>
</protein>
<dbReference type="AlphaFoldDB" id="A0A2S6I2N6"/>
<gene>
    <name evidence="2" type="ORF">CLV84_2344</name>
</gene>
<evidence type="ECO:0000313" key="2">
    <source>
        <dbReference type="EMBL" id="PPK85446.1"/>
    </source>
</evidence>
<name>A0A2S6I2N6_9BACT</name>
<keyword evidence="3" id="KW-1185">Reference proteome</keyword>
<reference evidence="2 3" key="1">
    <citation type="submission" date="2018-02" db="EMBL/GenBank/DDBJ databases">
        <title>Genomic Encyclopedia of Archaeal and Bacterial Type Strains, Phase II (KMG-II): from individual species to whole genera.</title>
        <authorList>
            <person name="Goeker M."/>
        </authorList>
    </citation>
    <scope>NUCLEOTIDE SEQUENCE [LARGE SCALE GENOMIC DNA]</scope>
    <source>
        <strain evidence="2 3">DSM 29526</strain>
    </source>
</reference>
<feature type="transmembrane region" description="Helical" evidence="1">
    <location>
        <begin position="104"/>
        <end position="122"/>
    </location>
</feature>
<comment type="caution">
    <text evidence="2">The sequence shown here is derived from an EMBL/GenBank/DDBJ whole genome shotgun (WGS) entry which is preliminary data.</text>
</comment>
<dbReference type="Proteomes" id="UP000237662">
    <property type="component" value="Unassembled WGS sequence"/>
</dbReference>
<dbReference type="EMBL" id="PTJC01000006">
    <property type="protein sequence ID" value="PPK85446.1"/>
    <property type="molecule type" value="Genomic_DNA"/>
</dbReference>
<organism evidence="2 3">
    <name type="scientific">Neolewinella xylanilytica</name>
    <dbReference type="NCBI Taxonomy" id="1514080"/>
    <lineage>
        <taxon>Bacteria</taxon>
        <taxon>Pseudomonadati</taxon>
        <taxon>Bacteroidota</taxon>
        <taxon>Saprospiria</taxon>
        <taxon>Saprospirales</taxon>
        <taxon>Lewinellaceae</taxon>
        <taxon>Neolewinella</taxon>
    </lineage>
</organism>
<keyword evidence="1" id="KW-1133">Transmembrane helix</keyword>